<dbReference type="RefSeq" id="WP_068334909.1">
    <property type="nucleotide sequence ID" value="NZ_LVHF01000033.1"/>
</dbReference>
<evidence type="ECO:0000313" key="2">
    <source>
        <dbReference type="EMBL" id="OAN10998.1"/>
    </source>
</evidence>
<dbReference type="OrthoDB" id="5878052at2"/>
<evidence type="ECO:0008006" key="4">
    <source>
        <dbReference type="Google" id="ProtNLM"/>
    </source>
</evidence>
<gene>
    <name evidence="2" type="ORF">A3K86_18655</name>
</gene>
<proteinExistence type="predicted"/>
<keyword evidence="1" id="KW-0812">Transmembrane</keyword>
<comment type="caution">
    <text evidence="2">The sequence shown here is derived from an EMBL/GenBank/DDBJ whole genome shotgun (WGS) entry which is preliminary data.</text>
</comment>
<evidence type="ECO:0000256" key="1">
    <source>
        <dbReference type="SAM" id="Phobius"/>
    </source>
</evidence>
<sequence>MLFANTGYKEKRLNTTIRSIFSSLILALTITSFSSFAEQRTTDNENERNAPLVHVNVSLELDEIEHSVANMGNSFESIAQSLDTIAHSDQLSAEQQETLAATVDNFNQLIVLSKDTLTQLPASLEHSKGVIEAKSQAFLNDLQLKILLIVSAVVVALVVILFCIYWFVLRPLLSTVGTATTNISAMAKSIQITAQALETSTQKQEQIMKQLDSKES</sequence>
<accession>A0A178K0Z4</accession>
<keyword evidence="3" id="KW-1185">Reference proteome</keyword>
<reference evidence="2 3" key="1">
    <citation type="submission" date="2016-03" db="EMBL/GenBank/DDBJ databases">
        <title>Photobacterium proteolyticum sp. nov. a protease producing bacterium isolated from ocean sediments of Laizhou Bay.</title>
        <authorList>
            <person name="Li Y."/>
        </authorList>
    </citation>
    <scope>NUCLEOTIDE SEQUENCE [LARGE SCALE GENOMIC DNA]</scope>
    <source>
        <strain evidence="2 3">R-40508</strain>
    </source>
</reference>
<organism evidence="2 3">
    <name type="scientific">Photobacterium jeanii</name>
    <dbReference type="NCBI Taxonomy" id="858640"/>
    <lineage>
        <taxon>Bacteria</taxon>
        <taxon>Pseudomonadati</taxon>
        <taxon>Pseudomonadota</taxon>
        <taxon>Gammaproteobacteria</taxon>
        <taxon>Vibrionales</taxon>
        <taxon>Vibrionaceae</taxon>
        <taxon>Photobacterium</taxon>
    </lineage>
</organism>
<feature type="transmembrane region" description="Helical" evidence="1">
    <location>
        <begin position="146"/>
        <end position="168"/>
    </location>
</feature>
<dbReference type="STRING" id="858640.A3K86_18655"/>
<feature type="transmembrane region" description="Helical" evidence="1">
    <location>
        <begin position="20"/>
        <end position="37"/>
    </location>
</feature>
<evidence type="ECO:0000313" key="3">
    <source>
        <dbReference type="Proteomes" id="UP000078503"/>
    </source>
</evidence>
<dbReference type="EMBL" id="LVHF01000033">
    <property type="protein sequence ID" value="OAN10998.1"/>
    <property type="molecule type" value="Genomic_DNA"/>
</dbReference>
<keyword evidence="1" id="KW-1133">Transmembrane helix</keyword>
<protein>
    <recommendedName>
        <fullName evidence="4">GTP-binding protein</fullName>
    </recommendedName>
</protein>
<dbReference type="AlphaFoldDB" id="A0A178K0Z4"/>
<keyword evidence="1" id="KW-0472">Membrane</keyword>
<dbReference type="Proteomes" id="UP000078503">
    <property type="component" value="Unassembled WGS sequence"/>
</dbReference>
<name>A0A178K0Z4_9GAMM</name>